<dbReference type="AlphaFoldDB" id="A0A246GF35"/>
<dbReference type="Proteomes" id="UP000198034">
    <property type="component" value="Unassembled WGS sequence"/>
</dbReference>
<sequence>MITYNHEKYIKQAIESVLMQVTDFDFELIISNDNSNDYTDKVINDLLTSHPKANRIKYIKNQQNLGMMLNFVQAVQNCQGEYVALCEGDDYWTDPKKIQKQVDFLDKNPSFSICYHSVAIDDGTTISEDHITKKVNEHTTIHDLALGNYIHTCSVVYRNNLFVNFPDYFYDAPVGDYFIHLLNAQYGDIYHISEKMANYRIHNSSYWSSKADKERISIWIEFLEKITPLFNTEVQLILKKQIASHIKNKKKIALRERKKIILDNIKSVFFKIN</sequence>
<dbReference type="InterPro" id="IPR001173">
    <property type="entry name" value="Glyco_trans_2-like"/>
</dbReference>
<evidence type="ECO:0000313" key="2">
    <source>
        <dbReference type="EMBL" id="OWP79341.1"/>
    </source>
</evidence>
<dbReference type="EMBL" id="MTCY01000004">
    <property type="protein sequence ID" value="OWP79341.1"/>
    <property type="molecule type" value="Genomic_DNA"/>
</dbReference>
<dbReference type="SUPFAM" id="SSF53448">
    <property type="entry name" value="Nucleotide-diphospho-sugar transferases"/>
    <property type="match status" value="1"/>
</dbReference>
<dbReference type="GO" id="GO:0016758">
    <property type="term" value="F:hexosyltransferase activity"/>
    <property type="evidence" value="ECO:0007669"/>
    <property type="project" value="UniProtKB-ARBA"/>
</dbReference>
<accession>A0A246GF35</accession>
<dbReference type="PANTHER" id="PTHR22916">
    <property type="entry name" value="GLYCOSYLTRANSFERASE"/>
    <property type="match status" value="1"/>
</dbReference>
<dbReference type="Pfam" id="PF00535">
    <property type="entry name" value="Glycos_transf_2"/>
    <property type="match status" value="1"/>
</dbReference>
<dbReference type="InterPro" id="IPR029044">
    <property type="entry name" value="Nucleotide-diphossugar_trans"/>
</dbReference>
<protein>
    <recommendedName>
        <fullName evidence="1">Glycosyltransferase 2-like domain-containing protein</fullName>
    </recommendedName>
</protein>
<evidence type="ECO:0000313" key="3">
    <source>
        <dbReference type="Proteomes" id="UP000198034"/>
    </source>
</evidence>
<name>A0A246GF35_9FLAO</name>
<dbReference type="Gene3D" id="3.90.550.10">
    <property type="entry name" value="Spore Coat Polysaccharide Biosynthesis Protein SpsA, Chain A"/>
    <property type="match status" value="1"/>
</dbReference>
<proteinExistence type="predicted"/>
<reference evidence="2 3" key="1">
    <citation type="journal article" date="2017" name="Infect. Genet. Evol.">
        <title>Comparative genome analysis of fish pathogen Flavobacterium columnare reveals extensive sequence diversity within the species.</title>
        <authorList>
            <person name="Kayansamruaj P."/>
            <person name="Dong H.T."/>
            <person name="Hirono I."/>
            <person name="Kondo H."/>
            <person name="Senapin S."/>
            <person name="Rodkhum C."/>
        </authorList>
    </citation>
    <scope>NUCLEOTIDE SEQUENCE [LARGE SCALE GENOMIC DNA]</scope>
    <source>
        <strain evidence="2 3">1214</strain>
    </source>
</reference>
<organism evidence="2 3">
    <name type="scientific">Flavobacterium columnare</name>
    <dbReference type="NCBI Taxonomy" id="996"/>
    <lineage>
        <taxon>Bacteria</taxon>
        <taxon>Pseudomonadati</taxon>
        <taxon>Bacteroidota</taxon>
        <taxon>Flavobacteriia</taxon>
        <taxon>Flavobacteriales</taxon>
        <taxon>Flavobacteriaceae</taxon>
        <taxon>Flavobacterium</taxon>
    </lineage>
</organism>
<evidence type="ECO:0000259" key="1">
    <source>
        <dbReference type="Pfam" id="PF00535"/>
    </source>
</evidence>
<feature type="domain" description="Glycosyltransferase 2-like" evidence="1">
    <location>
        <begin position="1"/>
        <end position="132"/>
    </location>
</feature>
<comment type="caution">
    <text evidence="2">The sequence shown here is derived from an EMBL/GenBank/DDBJ whole genome shotgun (WGS) entry which is preliminary data.</text>
</comment>
<dbReference type="PANTHER" id="PTHR22916:SF3">
    <property type="entry name" value="UDP-GLCNAC:BETAGAL BETA-1,3-N-ACETYLGLUCOSAMINYLTRANSFERASE-LIKE PROTEIN 1"/>
    <property type="match status" value="1"/>
</dbReference>
<gene>
    <name evidence="2" type="ORF">BWK62_02235</name>
</gene>